<dbReference type="RefSeq" id="WP_189541461.1">
    <property type="nucleotide sequence ID" value="NZ_BMZD01000005.1"/>
</dbReference>
<keyword evidence="2" id="KW-1185">Reference proteome</keyword>
<gene>
    <name evidence="1" type="ORF">GCM10011617_21920</name>
</gene>
<accession>A0A918RJ17</accession>
<dbReference type="SUPFAM" id="SSF54909">
    <property type="entry name" value="Dimeric alpha+beta barrel"/>
    <property type="match status" value="1"/>
</dbReference>
<sequence>MGAIILKYRLKPGVTQADFEQWVRTVDQPAMRGLARVQAFNTYRVTGLLMGEGAPSVEYVEVFEIDDIAGFTGQDMAGEVVQSIMGQFMGFADAPEFLLAERI</sequence>
<comment type="caution">
    <text evidence="1">The sequence shown here is derived from an EMBL/GenBank/DDBJ whole genome shotgun (WGS) entry which is preliminary data.</text>
</comment>
<evidence type="ECO:0000313" key="1">
    <source>
        <dbReference type="EMBL" id="GHA00890.1"/>
    </source>
</evidence>
<evidence type="ECO:0000313" key="2">
    <source>
        <dbReference type="Proteomes" id="UP000634139"/>
    </source>
</evidence>
<dbReference type="Proteomes" id="UP000634139">
    <property type="component" value="Unassembled WGS sequence"/>
</dbReference>
<dbReference type="InterPro" id="IPR011008">
    <property type="entry name" value="Dimeric_a/b-barrel"/>
</dbReference>
<dbReference type="Pfam" id="PF11639">
    <property type="entry name" value="HapK"/>
    <property type="match status" value="1"/>
</dbReference>
<reference evidence="1" key="1">
    <citation type="journal article" date="2014" name="Int. J. Syst. Evol. Microbiol.">
        <title>Complete genome sequence of Corynebacterium casei LMG S-19264T (=DSM 44701T), isolated from a smear-ripened cheese.</title>
        <authorList>
            <consortium name="US DOE Joint Genome Institute (JGI-PGF)"/>
            <person name="Walter F."/>
            <person name="Albersmeier A."/>
            <person name="Kalinowski J."/>
            <person name="Ruckert C."/>
        </authorList>
    </citation>
    <scope>NUCLEOTIDE SEQUENCE</scope>
    <source>
        <strain evidence="1">KCTC 32422</strain>
    </source>
</reference>
<dbReference type="InterPro" id="IPR021667">
    <property type="entry name" value="HapK"/>
</dbReference>
<reference evidence="1" key="2">
    <citation type="submission" date="2020-09" db="EMBL/GenBank/DDBJ databases">
        <authorList>
            <person name="Sun Q."/>
            <person name="Kim S."/>
        </authorList>
    </citation>
    <scope>NUCLEOTIDE SEQUENCE</scope>
    <source>
        <strain evidence="1">KCTC 32422</strain>
    </source>
</reference>
<proteinExistence type="predicted"/>
<dbReference type="AlphaFoldDB" id="A0A918RJ17"/>
<protein>
    <recommendedName>
        <fullName evidence="3">REDY-like protein HapK</fullName>
    </recommendedName>
</protein>
<name>A0A918RJ17_9SPHN</name>
<dbReference type="Gene3D" id="3.30.70.100">
    <property type="match status" value="1"/>
</dbReference>
<organism evidence="1 2">
    <name type="scientific">Novosphingobium arvoryzae</name>
    <dbReference type="NCBI Taxonomy" id="1256514"/>
    <lineage>
        <taxon>Bacteria</taxon>
        <taxon>Pseudomonadati</taxon>
        <taxon>Pseudomonadota</taxon>
        <taxon>Alphaproteobacteria</taxon>
        <taxon>Sphingomonadales</taxon>
        <taxon>Sphingomonadaceae</taxon>
        <taxon>Novosphingobium</taxon>
    </lineage>
</organism>
<dbReference type="EMBL" id="BMZD01000005">
    <property type="protein sequence ID" value="GHA00890.1"/>
    <property type="molecule type" value="Genomic_DNA"/>
</dbReference>
<evidence type="ECO:0008006" key="3">
    <source>
        <dbReference type="Google" id="ProtNLM"/>
    </source>
</evidence>